<dbReference type="EMBL" id="GBRH01168208">
    <property type="protein sequence ID" value="JAE29688.1"/>
    <property type="molecule type" value="Transcribed_RNA"/>
</dbReference>
<dbReference type="AlphaFoldDB" id="A0A0A9H9W0"/>
<name>A0A0A9H9W0_ARUDO</name>
<proteinExistence type="predicted"/>
<organism evidence="1">
    <name type="scientific">Arundo donax</name>
    <name type="common">Giant reed</name>
    <name type="synonym">Donax arundinaceus</name>
    <dbReference type="NCBI Taxonomy" id="35708"/>
    <lineage>
        <taxon>Eukaryota</taxon>
        <taxon>Viridiplantae</taxon>
        <taxon>Streptophyta</taxon>
        <taxon>Embryophyta</taxon>
        <taxon>Tracheophyta</taxon>
        <taxon>Spermatophyta</taxon>
        <taxon>Magnoliopsida</taxon>
        <taxon>Liliopsida</taxon>
        <taxon>Poales</taxon>
        <taxon>Poaceae</taxon>
        <taxon>PACMAD clade</taxon>
        <taxon>Arundinoideae</taxon>
        <taxon>Arundineae</taxon>
        <taxon>Arundo</taxon>
    </lineage>
</organism>
<protein>
    <submittedName>
        <fullName evidence="1">Uncharacterized protein</fullName>
    </submittedName>
</protein>
<evidence type="ECO:0000313" key="1">
    <source>
        <dbReference type="EMBL" id="JAE29688.1"/>
    </source>
</evidence>
<accession>A0A0A9H9W0</accession>
<sequence length="49" mass="5663">MSCTKLHFYSQNYMFIVISYCRTTLSSGLKGVVCDTKKKYAVLRYVITT</sequence>
<reference evidence="1" key="1">
    <citation type="submission" date="2014-09" db="EMBL/GenBank/DDBJ databases">
        <authorList>
            <person name="Magalhaes I.L.F."/>
            <person name="Oliveira U."/>
            <person name="Santos F.R."/>
            <person name="Vidigal T.H.D.A."/>
            <person name="Brescovit A.D."/>
            <person name="Santos A.J."/>
        </authorList>
    </citation>
    <scope>NUCLEOTIDE SEQUENCE</scope>
    <source>
        <tissue evidence="1">Shoot tissue taken approximately 20 cm above the soil surface</tissue>
    </source>
</reference>
<reference evidence="1" key="2">
    <citation type="journal article" date="2015" name="Data Brief">
        <title>Shoot transcriptome of the giant reed, Arundo donax.</title>
        <authorList>
            <person name="Barrero R.A."/>
            <person name="Guerrero F.D."/>
            <person name="Moolhuijzen P."/>
            <person name="Goolsby J.A."/>
            <person name="Tidwell J."/>
            <person name="Bellgard S.E."/>
            <person name="Bellgard M.I."/>
        </authorList>
    </citation>
    <scope>NUCLEOTIDE SEQUENCE</scope>
    <source>
        <tissue evidence="1">Shoot tissue taken approximately 20 cm above the soil surface</tissue>
    </source>
</reference>